<dbReference type="EMBL" id="BOQE01000002">
    <property type="protein sequence ID" value="GIM48449.1"/>
    <property type="molecule type" value="Genomic_DNA"/>
</dbReference>
<name>A0AAV4LKQ8_9BACL</name>
<evidence type="ECO:0000256" key="1">
    <source>
        <dbReference type="ARBA" id="ARBA00022741"/>
    </source>
</evidence>
<sequence length="540" mass="61493">MKVLLFDINTTRLQTTYQALGERYEVTAIQTEQELLEQIPNHQIVILPEEINLDFVAEKIRRFPATFFFIVMMKKKVELVRNFMAVGVKECFKFPLTLDAFERAIQAYGLSEIIAFRQEVAPAAVAQVQEPQLTEPILEEPQREEIAEPQPERKVKIRRSLSAIQKQEPQKETKPVPQIETKPLQQVVETQVSASHPRITQPQSRPQTKMPWDAEGKTDYSAPRMQPIVRQESAEEDRQKKRSLLPFKKKASVPSYLDEDTPYPAFENRMTQSYFAPSMQQILAITSARGGVGKTTITYNLAVLAKQQLGLRTVVIDADHRGNLSPVSNTRVKYSADHWQDLDEEEVAESTVFNLLNQTKEGVYIVPAGRSIHGISGETMRKILSILKRYFQLILIDCQPFLSTGTVEAYQHASKVVVVTTDDITTFPSTIELIHQLRDQDGIGIHPGKIKLVMNQVGKDFKKEEEDILVAKTSYPVSAKLPYTPEIKKRLKSGQPIALNQKSSFTKKLQAMLGNVMETELDFSLFRKETGFFQRLFKRA</sequence>
<dbReference type="Proteomes" id="UP001057291">
    <property type="component" value="Unassembled WGS sequence"/>
</dbReference>
<feature type="region of interest" description="Disordered" evidence="3">
    <location>
        <begin position="189"/>
        <end position="224"/>
    </location>
</feature>
<proteinExistence type="predicted"/>
<gene>
    <name evidence="5" type="ORF">DNHGIG_39980</name>
</gene>
<dbReference type="PANTHER" id="PTHR43384:SF6">
    <property type="entry name" value="SEPTUM SITE-DETERMINING PROTEIN MIND HOMOLOG, CHLOROPLASTIC"/>
    <property type="match status" value="1"/>
</dbReference>
<organism evidence="5 6">
    <name type="scientific">Collibacillus ludicampi</name>
    <dbReference type="NCBI Taxonomy" id="2771369"/>
    <lineage>
        <taxon>Bacteria</taxon>
        <taxon>Bacillati</taxon>
        <taxon>Bacillota</taxon>
        <taxon>Bacilli</taxon>
        <taxon>Bacillales</taxon>
        <taxon>Alicyclobacillaceae</taxon>
        <taxon>Collibacillus</taxon>
    </lineage>
</organism>
<protein>
    <recommendedName>
        <fullName evidence="4">CobQ/CobB/MinD/ParA nucleotide binding domain-containing protein</fullName>
    </recommendedName>
</protein>
<keyword evidence="6" id="KW-1185">Reference proteome</keyword>
<feature type="compositionally biased region" description="Polar residues" evidence="3">
    <location>
        <begin position="189"/>
        <end position="207"/>
    </location>
</feature>
<dbReference type="PANTHER" id="PTHR43384">
    <property type="entry name" value="SEPTUM SITE-DETERMINING PROTEIN MIND HOMOLOG, CHLOROPLASTIC-RELATED"/>
    <property type="match status" value="1"/>
</dbReference>
<feature type="domain" description="CobQ/CobB/MinD/ParA nucleotide binding" evidence="4">
    <location>
        <begin position="283"/>
        <end position="497"/>
    </location>
</feature>
<dbReference type="GO" id="GO:0009898">
    <property type="term" value="C:cytoplasmic side of plasma membrane"/>
    <property type="evidence" value="ECO:0007669"/>
    <property type="project" value="TreeGrafter"/>
</dbReference>
<dbReference type="Pfam" id="PF01656">
    <property type="entry name" value="CbiA"/>
    <property type="match status" value="1"/>
</dbReference>
<evidence type="ECO:0000259" key="4">
    <source>
        <dbReference type="Pfam" id="PF01656"/>
    </source>
</evidence>
<dbReference type="InterPro" id="IPR050625">
    <property type="entry name" value="ParA/MinD_ATPase"/>
</dbReference>
<dbReference type="Gene3D" id="3.40.50.300">
    <property type="entry name" value="P-loop containing nucleotide triphosphate hydrolases"/>
    <property type="match status" value="1"/>
</dbReference>
<evidence type="ECO:0000256" key="2">
    <source>
        <dbReference type="ARBA" id="ARBA00022840"/>
    </source>
</evidence>
<dbReference type="GO" id="GO:0016887">
    <property type="term" value="F:ATP hydrolysis activity"/>
    <property type="evidence" value="ECO:0007669"/>
    <property type="project" value="TreeGrafter"/>
</dbReference>
<reference evidence="5" key="1">
    <citation type="journal article" date="2023" name="Int. J. Syst. Evol. Microbiol.">
        <title>Collibacillus ludicampi gen. nov., sp. nov., a new soil bacterium of the family Alicyclobacillaceae.</title>
        <authorList>
            <person name="Jojima T."/>
            <person name="Ioku Y."/>
            <person name="Fukuta Y."/>
            <person name="Shirasaka N."/>
            <person name="Matsumura Y."/>
            <person name="Mori M."/>
        </authorList>
    </citation>
    <scope>NUCLEOTIDE SEQUENCE</scope>
    <source>
        <strain evidence="5">TP075</strain>
    </source>
</reference>
<dbReference type="InterPro" id="IPR027417">
    <property type="entry name" value="P-loop_NTPase"/>
</dbReference>
<keyword evidence="1" id="KW-0547">Nucleotide-binding</keyword>
<dbReference type="GO" id="GO:0005524">
    <property type="term" value="F:ATP binding"/>
    <property type="evidence" value="ECO:0007669"/>
    <property type="project" value="UniProtKB-KW"/>
</dbReference>
<dbReference type="GO" id="GO:0005829">
    <property type="term" value="C:cytosol"/>
    <property type="evidence" value="ECO:0007669"/>
    <property type="project" value="TreeGrafter"/>
</dbReference>
<comment type="caution">
    <text evidence="5">The sequence shown here is derived from an EMBL/GenBank/DDBJ whole genome shotgun (WGS) entry which is preliminary data.</text>
</comment>
<dbReference type="GO" id="GO:0051782">
    <property type="term" value="P:negative regulation of cell division"/>
    <property type="evidence" value="ECO:0007669"/>
    <property type="project" value="TreeGrafter"/>
</dbReference>
<accession>A0AAV4LKQ8</accession>
<dbReference type="AlphaFoldDB" id="A0AAV4LKQ8"/>
<evidence type="ECO:0000313" key="5">
    <source>
        <dbReference type="EMBL" id="GIM48449.1"/>
    </source>
</evidence>
<keyword evidence="2" id="KW-0067">ATP-binding</keyword>
<evidence type="ECO:0000313" key="6">
    <source>
        <dbReference type="Proteomes" id="UP001057291"/>
    </source>
</evidence>
<evidence type="ECO:0000256" key="3">
    <source>
        <dbReference type="SAM" id="MobiDB-lite"/>
    </source>
</evidence>
<dbReference type="RefSeq" id="WP_282201502.1">
    <property type="nucleotide sequence ID" value="NZ_BOQE01000002.1"/>
</dbReference>
<dbReference type="SUPFAM" id="SSF52540">
    <property type="entry name" value="P-loop containing nucleoside triphosphate hydrolases"/>
    <property type="match status" value="1"/>
</dbReference>
<dbReference type="InterPro" id="IPR002586">
    <property type="entry name" value="CobQ/CobB/MinD/ParA_Nub-bd_dom"/>
</dbReference>